<accession>A0A182NMZ6</accession>
<name>A0A182NMZ6_9DIPT</name>
<dbReference type="Pfam" id="PF05380">
    <property type="entry name" value="Peptidase_A17"/>
    <property type="match status" value="2"/>
</dbReference>
<dbReference type="EnsemblMetazoa" id="ADIR009031-RA">
    <property type="protein sequence ID" value="ADIR009031-PA"/>
    <property type="gene ID" value="ADIR009031"/>
</dbReference>
<proteinExistence type="predicted"/>
<protein>
    <submittedName>
        <fullName evidence="1">Uncharacterized protein</fullName>
    </submittedName>
</protein>
<evidence type="ECO:0000313" key="1">
    <source>
        <dbReference type="EnsemblMetazoa" id="ADIR009031-PA"/>
    </source>
</evidence>
<dbReference type="Proteomes" id="UP000075884">
    <property type="component" value="Unassembled WGS sequence"/>
</dbReference>
<dbReference type="PANTHER" id="PTHR22955">
    <property type="entry name" value="RETROTRANSPOSON"/>
    <property type="match status" value="1"/>
</dbReference>
<dbReference type="STRING" id="7168.A0A182NMZ6"/>
<evidence type="ECO:0000313" key="2">
    <source>
        <dbReference type="Proteomes" id="UP000075884"/>
    </source>
</evidence>
<dbReference type="AlphaFoldDB" id="A0A182NMZ6"/>
<sequence length="146" mass="16479">MLGLAWCPTEDTFQLIIDDDFYVPVSSLIKRGLVSRIAKLYDSAGILQPVIITAKILMQNLWRDNLGWDEAVPLRVINDCKSLEWHSPAKQKTQPSTDFAMHHGCAIYVCYLDSKSHKQSRLVCSKSRVAPLKKLTLPKLELQAAL</sequence>
<reference evidence="1" key="2">
    <citation type="submission" date="2020-05" db="UniProtKB">
        <authorList>
            <consortium name="EnsemblMetazoa"/>
        </authorList>
    </citation>
    <scope>IDENTIFICATION</scope>
    <source>
        <strain evidence="1">WRAIR2</strain>
    </source>
</reference>
<dbReference type="InterPro" id="IPR008042">
    <property type="entry name" value="Retrotrans_Pao"/>
</dbReference>
<dbReference type="VEuPathDB" id="VectorBase:ADIR009031"/>
<keyword evidence="2" id="KW-1185">Reference proteome</keyword>
<organism evidence="1 2">
    <name type="scientific">Anopheles dirus</name>
    <dbReference type="NCBI Taxonomy" id="7168"/>
    <lineage>
        <taxon>Eukaryota</taxon>
        <taxon>Metazoa</taxon>
        <taxon>Ecdysozoa</taxon>
        <taxon>Arthropoda</taxon>
        <taxon>Hexapoda</taxon>
        <taxon>Insecta</taxon>
        <taxon>Pterygota</taxon>
        <taxon>Neoptera</taxon>
        <taxon>Endopterygota</taxon>
        <taxon>Diptera</taxon>
        <taxon>Nematocera</taxon>
        <taxon>Culicoidea</taxon>
        <taxon>Culicidae</taxon>
        <taxon>Anophelinae</taxon>
        <taxon>Anopheles</taxon>
    </lineage>
</organism>
<reference evidence="2" key="1">
    <citation type="submission" date="2013-03" db="EMBL/GenBank/DDBJ databases">
        <title>The Genome Sequence of Anopheles dirus WRAIR2.</title>
        <authorList>
            <consortium name="The Broad Institute Genomics Platform"/>
            <person name="Neafsey D.E."/>
            <person name="Walton C."/>
            <person name="Walker B."/>
            <person name="Young S.K."/>
            <person name="Zeng Q."/>
            <person name="Gargeya S."/>
            <person name="Fitzgerald M."/>
            <person name="Haas B."/>
            <person name="Abouelleil A."/>
            <person name="Allen A.W."/>
            <person name="Alvarado L."/>
            <person name="Arachchi H.M."/>
            <person name="Berlin A.M."/>
            <person name="Chapman S.B."/>
            <person name="Gainer-Dewar J."/>
            <person name="Goldberg J."/>
            <person name="Griggs A."/>
            <person name="Gujja S."/>
            <person name="Hansen M."/>
            <person name="Howarth C."/>
            <person name="Imamovic A."/>
            <person name="Ireland A."/>
            <person name="Larimer J."/>
            <person name="McCowan C."/>
            <person name="Murphy C."/>
            <person name="Pearson M."/>
            <person name="Poon T.W."/>
            <person name="Priest M."/>
            <person name="Roberts A."/>
            <person name="Saif S."/>
            <person name="Shea T."/>
            <person name="Sisk P."/>
            <person name="Sykes S."/>
            <person name="Wortman J."/>
            <person name="Nusbaum C."/>
            <person name="Birren B."/>
        </authorList>
    </citation>
    <scope>NUCLEOTIDE SEQUENCE [LARGE SCALE GENOMIC DNA]</scope>
    <source>
        <strain evidence="2">WRAIR2</strain>
    </source>
</reference>
<dbReference type="PANTHER" id="PTHR22955:SF77">
    <property type="entry name" value="ASPARTIC PUTATIVE DOMAIN-CONTAINING PROTEIN-RELATED"/>
    <property type="match status" value="1"/>
</dbReference>